<protein>
    <recommendedName>
        <fullName evidence="1">DUF4376 domain-containing protein</fullName>
    </recommendedName>
</protein>
<dbReference type="EMBL" id="FNRJ01000001">
    <property type="protein sequence ID" value="SDZ94122.1"/>
    <property type="molecule type" value="Genomic_DNA"/>
</dbReference>
<dbReference type="Pfam" id="PF14301">
    <property type="entry name" value="DUF4376"/>
    <property type="match status" value="1"/>
</dbReference>
<gene>
    <name evidence="2" type="ORF">SAMN02745729_10134</name>
</gene>
<sequence length="166" mass="18900">MVVAWQDGKIISLTAFRSRALFTLKGMSIAVMNNLSLFLTRLVLTKFLLTLARSILKRFLSMIISHKSPDKKERFNDARDAQLKDGIDWNGYRFQVDERSQLRIARRALKLIKRQLLGESIEPFIWRTADNGFVTFSASEFLQFADAVDSHDEGIMAAAWAGKDTA</sequence>
<evidence type="ECO:0000313" key="3">
    <source>
        <dbReference type="Proteomes" id="UP000242469"/>
    </source>
</evidence>
<dbReference type="InterPro" id="IPR025484">
    <property type="entry name" value="DUF4376"/>
</dbReference>
<proteinExistence type="predicted"/>
<dbReference type="STRING" id="1122198.SAMN02745729_10134"/>
<dbReference type="OrthoDB" id="9876716at2"/>
<evidence type="ECO:0000313" key="2">
    <source>
        <dbReference type="EMBL" id="SDZ94122.1"/>
    </source>
</evidence>
<reference evidence="3" key="1">
    <citation type="submission" date="2016-10" db="EMBL/GenBank/DDBJ databases">
        <authorList>
            <person name="Varghese N."/>
            <person name="Submissions S."/>
        </authorList>
    </citation>
    <scope>NUCLEOTIDE SEQUENCE [LARGE SCALE GENOMIC DNA]</scope>
    <source>
        <strain evidence="3">DSM 11526</strain>
    </source>
</reference>
<keyword evidence="3" id="KW-1185">Reference proteome</keyword>
<organism evidence="2 3">
    <name type="scientific">Marinobacterium iners DSM 11526</name>
    <dbReference type="NCBI Taxonomy" id="1122198"/>
    <lineage>
        <taxon>Bacteria</taxon>
        <taxon>Pseudomonadati</taxon>
        <taxon>Pseudomonadota</taxon>
        <taxon>Gammaproteobacteria</taxon>
        <taxon>Oceanospirillales</taxon>
        <taxon>Oceanospirillaceae</taxon>
        <taxon>Marinobacterium</taxon>
    </lineage>
</organism>
<name>A0A1H3X676_9GAMM</name>
<dbReference type="AlphaFoldDB" id="A0A1H3X676"/>
<feature type="domain" description="DUF4376" evidence="1">
    <location>
        <begin position="70"/>
        <end position="164"/>
    </location>
</feature>
<accession>A0A1H3X676</accession>
<dbReference type="Proteomes" id="UP000242469">
    <property type="component" value="Unassembled WGS sequence"/>
</dbReference>
<evidence type="ECO:0000259" key="1">
    <source>
        <dbReference type="Pfam" id="PF14301"/>
    </source>
</evidence>